<name>A0ABM3XJF5_ERIEU</name>
<dbReference type="Proteomes" id="UP001652624">
    <property type="component" value="Chromosome 6"/>
</dbReference>
<feature type="region of interest" description="Disordered" evidence="1">
    <location>
        <begin position="222"/>
        <end position="241"/>
    </location>
</feature>
<feature type="region of interest" description="Disordered" evidence="1">
    <location>
        <begin position="159"/>
        <end position="191"/>
    </location>
</feature>
<dbReference type="InterPro" id="IPR036895">
    <property type="entry name" value="Uracil-DNA_glycosylase-like_sf"/>
</dbReference>
<dbReference type="PANTHER" id="PTHR11264:SF0">
    <property type="entry name" value="URACIL-DNA GLYCOSYLASE"/>
    <property type="match status" value="1"/>
</dbReference>
<evidence type="ECO:0000313" key="3">
    <source>
        <dbReference type="RefSeq" id="XP_060048920.1"/>
    </source>
</evidence>
<feature type="region of interest" description="Disordered" evidence="1">
    <location>
        <begin position="1"/>
        <end position="64"/>
    </location>
</feature>
<dbReference type="PANTHER" id="PTHR11264">
    <property type="entry name" value="URACIL-DNA GLYCOSYLASE"/>
    <property type="match status" value="1"/>
</dbReference>
<sequence>MIGQKTLYSFFSPSPAGKRRSRSPEPADVGTGVATLTEASPAKKARAEPAEPGEPPAAPLSPEQLGRMQRNKAAALLRLAARNAPSGLGDSWKQPLHAEFGKPYFIKLMGFVAEERRHHTVYPPPHQVFTWTQMCDIKDFGKHLQRAVHRHRRLCSSWPRRPVRVGQARRPPPQRRPHRTSPSGQLPQGAGLGAVHRCRGLVAQPARARPGLPALGLLRAEEGQRHRPEASPRAADGPPLPAVRIPRLLRMQAFLEDQRAAVQVRQGAHQLEGPVTESRRGVGVGGSPRGVCQVVRPG</sequence>
<reference evidence="3" key="1">
    <citation type="submission" date="2025-08" db="UniProtKB">
        <authorList>
            <consortium name="RefSeq"/>
        </authorList>
    </citation>
    <scope>IDENTIFICATION</scope>
</reference>
<dbReference type="Gene3D" id="3.40.470.10">
    <property type="entry name" value="Uracil-DNA glycosylase-like domain"/>
    <property type="match status" value="1"/>
</dbReference>
<evidence type="ECO:0000256" key="1">
    <source>
        <dbReference type="SAM" id="MobiDB-lite"/>
    </source>
</evidence>
<accession>A0ABM3XJF5</accession>
<dbReference type="GeneID" id="103115495"/>
<gene>
    <name evidence="3" type="primary">UNG</name>
</gene>
<keyword evidence="2" id="KW-1185">Reference proteome</keyword>
<organism evidence="2 3">
    <name type="scientific">Erinaceus europaeus</name>
    <name type="common">Western European hedgehog</name>
    <dbReference type="NCBI Taxonomy" id="9365"/>
    <lineage>
        <taxon>Eukaryota</taxon>
        <taxon>Metazoa</taxon>
        <taxon>Chordata</taxon>
        <taxon>Craniata</taxon>
        <taxon>Vertebrata</taxon>
        <taxon>Euteleostomi</taxon>
        <taxon>Mammalia</taxon>
        <taxon>Eutheria</taxon>
        <taxon>Laurasiatheria</taxon>
        <taxon>Eulipotyphla</taxon>
        <taxon>Erinaceidae</taxon>
        <taxon>Erinaceinae</taxon>
        <taxon>Erinaceus</taxon>
    </lineage>
</organism>
<dbReference type="SUPFAM" id="SSF52141">
    <property type="entry name" value="Uracil-DNA glycosylase-like"/>
    <property type="match status" value="1"/>
</dbReference>
<evidence type="ECO:0000313" key="2">
    <source>
        <dbReference type="Proteomes" id="UP001652624"/>
    </source>
</evidence>
<dbReference type="InterPro" id="IPR002043">
    <property type="entry name" value="UDG_fam1"/>
</dbReference>
<dbReference type="RefSeq" id="XP_060048920.1">
    <property type="nucleotide sequence ID" value="XM_060192937.1"/>
</dbReference>
<proteinExistence type="predicted"/>
<feature type="compositionally biased region" description="Polar residues" evidence="1">
    <location>
        <begin position="1"/>
        <end position="12"/>
    </location>
</feature>
<protein>
    <submittedName>
        <fullName evidence="3">Uracil-DNA glycosylase isoform X2</fullName>
    </submittedName>
</protein>